<dbReference type="SUPFAM" id="SSF52096">
    <property type="entry name" value="ClpP/crotonase"/>
    <property type="match status" value="1"/>
</dbReference>
<dbReference type="SMART" id="SM00245">
    <property type="entry name" value="TSPc"/>
    <property type="match status" value="1"/>
</dbReference>
<dbReference type="Gene3D" id="3.30.750.44">
    <property type="match status" value="1"/>
</dbReference>
<organism evidence="2 4">
    <name type="scientific">Plantactinospora sonchi</name>
    <dbReference type="NCBI Taxonomy" id="1544735"/>
    <lineage>
        <taxon>Bacteria</taxon>
        <taxon>Bacillati</taxon>
        <taxon>Actinomycetota</taxon>
        <taxon>Actinomycetes</taxon>
        <taxon>Micromonosporales</taxon>
        <taxon>Micromonosporaceae</taxon>
        <taxon>Plantactinospora</taxon>
    </lineage>
</organism>
<protein>
    <submittedName>
        <fullName evidence="2">S41 family peptidase</fullName>
    </submittedName>
</protein>
<dbReference type="Proteomes" id="UP001332243">
    <property type="component" value="Unassembled WGS sequence"/>
</dbReference>
<keyword evidence="4" id="KW-1185">Reference proteome</keyword>
<gene>
    <name evidence="2" type="ORF">V1633_18975</name>
    <name evidence="3" type="ORF">V1633_26680</name>
</gene>
<dbReference type="InterPro" id="IPR005151">
    <property type="entry name" value="Tail-specific_protease"/>
</dbReference>
<sequence>MPTDVIEDALAVLCARYIFPEKAATAAETIRARRDAGEYRNLTEEALAARLTADLFETCADRHLRVRIRDDQLATVSTEAELAAAWREQARLANYGISRVERLDGNVGYLDLRMIADAAAGGRAIAAAMELVARTHALIVDLRRNRGGSPNGVIFWTSYLFPDDQTHLNSIQDGESGQTRQYWSLAYLPGERYLDRPVFVLTSGVTFSAGEEFCYNLRTRGRATLIGETTRGGAHPTRIVPLSPTLEITVPDARSINPVTGTNWEGTGVEPDVAVPAEQAYQVAYGRALRHVLTTTTSAAVLAEARAALADLPDV</sequence>
<evidence type="ECO:0000313" key="3">
    <source>
        <dbReference type="EMBL" id="MEE6262076.1"/>
    </source>
</evidence>
<dbReference type="RefSeq" id="WP_331215685.1">
    <property type="nucleotide sequence ID" value="NZ_JAZGQK010000016.1"/>
</dbReference>
<dbReference type="PANTHER" id="PTHR11261">
    <property type="entry name" value="INTERPHOTORECEPTOR RETINOID-BINDING PROTEIN"/>
    <property type="match status" value="1"/>
</dbReference>
<dbReference type="Gene3D" id="3.90.226.10">
    <property type="entry name" value="2-enoyl-CoA Hydratase, Chain A, domain 1"/>
    <property type="match status" value="1"/>
</dbReference>
<dbReference type="Pfam" id="PF03572">
    <property type="entry name" value="Peptidase_S41"/>
    <property type="match status" value="1"/>
</dbReference>
<dbReference type="PANTHER" id="PTHR11261:SF3">
    <property type="entry name" value="RETINOL-BINDING PROTEIN 3"/>
    <property type="match status" value="1"/>
</dbReference>
<dbReference type="Pfam" id="PF11918">
    <property type="entry name" value="Peptidase_S41_N"/>
    <property type="match status" value="1"/>
</dbReference>
<evidence type="ECO:0000259" key="1">
    <source>
        <dbReference type="SMART" id="SM00245"/>
    </source>
</evidence>
<dbReference type="InterPro" id="IPR029045">
    <property type="entry name" value="ClpP/crotonase-like_dom_sf"/>
</dbReference>
<evidence type="ECO:0000313" key="4">
    <source>
        <dbReference type="Proteomes" id="UP001332243"/>
    </source>
</evidence>
<dbReference type="EMBL" id="JAZGQK010000025">
    <property type="protein sequence ID" value="MEE6262076.1"/>
    <property type="molecule type" value="Genomic_DNA"/>
</dbReference>
<accession>A0ABU7RVL3</accession>
<feature type="domain" description="Tail specific protease" evidence="1">
    <location>
        <begin position="78"/>
        <end position="276"/>
    </location>
</feature>
<dbReference type="EMBL" id="JAZGQK010000016">
    <property type="protein sequence ID" value="MEE6260572.1"/>
    <property type="molecule type" value="Genomic_DNA"/>
</dbReference>
<reference evidence="2 4" key="1">
    <citation type="submission" date="2024-01" db="EMBL/GenBank/DDBJ databases">
        <title>Genome insights into Plantactinospora sonchi sp. nov.</title>
        <authorList>
            <person name="Wang L."/>
        </authorList>
    </citation>
    <scope>NUCLEOTIDE SEQUENCE [LARGE SCALE GENOMIC DNA]</scope>
    <source>
        <strain evidence="2 4">NEAU-QY2</strain>
    </source>
</reference>
<dbReference type="CDD" id="cd07563">
    <property type="entry name" value="Peptidase_S41_IRBP"/>
    <property type="match status" value="1"/>
</dbReference>
<evidence type="ECO:0000313" key="2">
    <source>
        <dbReference type="EMBL" id="MEE6260572.1"/>
    </source>
</evidence>
<proteinExistence type="predicted"/>
<name>A0ABU7RVL3_9ACTN</name>
<comment type="caution">
    <text evidence="2">The sequence shown here is derived from an EMBL/GenBank/DDBJ whole genome shotgun (WGS) entry which is preliminary data.</text>
</comment>